<organism evidence="1 2">
    <name type="scientific">Propioniciclava tarda</name>
    <dbReference type="NCBI Taxonomy" id="433330"/>
    <lineage>
        <taxon>Bacteria</taxon>
        <taxon>Bacillati</taxon>
        <taxon>Actinomycetota</taxon>
        <taxon>Actinomycetes</taxon>
        <taxon>Propionibacteriales</taxon>
        <taxon>Propionibacteriaceae</taxon>
        <taxon>Propioniciclava</taxon>
    </lineage>
</organism>
<reference evidence="1 2" key="1">
    <citation type="submission" date="2019-01" db="EMBL/GenBank/DDBJ databases">
        <title>Lactibacter flavus gen. nov., sp. nov., a novel bacterium of the family Propionibacteriaceae isolated from raw milk and dairy products.</title>
        <authorList>
            <person name="Huptas C."/>
            <person name="Wenning M."/>
            <person name="Breitenwieser F."/>
            <person name="Doll E."/>
            <person name="Von Neubeck M."/>
            <person name="Busse H.-J."/>
            <person name="Scherer S."/>
        </authorList>
    </citation>
    <scope>NUCLEOTIDE SEQUENCE [LARGE SCALE GENOMIC DNA]</scope>
    <source>
        <strain evidence="1 2">DSM 22130</strain>
    </source>
</reference>
<gene>
    <name evidence="1" type="ORF">ET996_10110</name>
</gene>
<evidence type="ECO:0000313" key="1">
    <source>
        <dbReference type="EMBL" id="TBT94538.1"/>
    </source>
</evidence>
<evidence type="ECO:0000313" key="2">
    <source>
        <dbReference type="Proteomes" id="UP000291933"/>
    </source>
</evidence>
<dbReference type="AlphaFoldDB" id="A0A4Q9KJH9"/>
<proteinExistence type="predicted"/>
<dbReference type="Proteomes" id="UP000291933">
    <property type="component" value="Unassembled WGS sequence"/>
</dbReference>
<keyword evidence="2" id="KW-1185">Reference proteome</keyword>
<comment type="caution">
    <text evidence="1">The sequence shown here is derived from an EMBL/GenBank/DDBJ whole genome shotgun (WGS) entry which is preliminary data.</text>
</comment>
<dbReference type="InterPro" id="IPR019933">
    <property type="entry name" value="DivIVA_domain"/>
</dbReference>
<protein>
    <submittedName>
        <fullName evidence="1">DivIVA domain-containing protein</fullName>
    </submittedName>
</protein>
<dbReference type="Gene3D" id="6.10.250.660">
    <property type="match status" value="1"/>
</dbReference>
<accession>A0A4Q9KJH9</accession>
<dbReference type="EMBL" id="SDMR01000012">
    <property type="protein sequence ID" value="TBT94538.1"/>
    <property type="molecule type" value="Genomic_DNA"/>
</dbReference>
<name>A0A4Q9KJH9_PROTD</name>
<dbReference type="OrthoDB" id="5198800at2"/>
<dbReference type="NCBIfam" id="TIGR03544">
    <property type="entry name" value="DivI1A_domain"/>
    <property type="match status" value="1"/>
</dbReference>
<sequence>MDPKAHRARRWPHFRSSRWVSLLPVPDFPVRGRGGDNPDEVDSFSVRLSEQDLTTPGGRSEALALVVDVTFRLARRDGYLPAAVDEFLDEVRDRLTS</sequence>